<comment type="cofactor">
    <cofactor evidence="1">
        <name>pyridoxal 5'-phosphate</name>
        <dbReference type="ChEBI" id="CHEBI:597326"/>
    </cofactor>
</comment>
<dbReference type="GO" id="GO:0030170">
    <property type="term" value="F:pyridoxal phosphate binding"/>
    <property type="evidence" value="ECO:0007669"/>
    <property type="project" value="InterPro"/>
</dbReference>
<evidence type="ECO:0000313" key="4">
    <source>
        <dbReference type="EMBL" id="MCQ4815672.1"/>
    </source>
</evidence>
<comment type="similarity">
    <text evidence="3">Belongs to the class-III pyridoxal-phosphate-dependent aminotransferase family.</text>
</comment>
<evidence type="ECO:0000256" key="2">
    <source>
        <dbReference type="ARBA" id="ARBA00022898"/>
    </source>
</evidence>
<keyword evidence="4" id="KW-0032">Aminotransferase</keyword>
<gene>
    <name evidence="4" type="ORF">NE630_14650</name>
</gene>
<dbReference type="PANTHER" id="PTHR11986:SF112">
    <property type="entry name" value="PUTRESCINE AMINOTRANSFERASE"/>
    <property type="match status" value="1"/>
</dbReference>
<dbReference type="PROSITE" id="PS00600">
    <property type="entry name" value="AA_TRANSFER_CLASS_3"/>
    <property type="match status" value="1"/>
</dbReference>
<dbReference type="CDD" id="cd00610">
    <property type="entry name" value="OAT_like"/>
    <property type="match status" value="1"/>
</dbReference>
<dbReference type="Gene3D" id="3.90.1150.10">
    <property type="entry name" value="Aspartate Aminotransferase, domain 1"/>
    <property type="match status" value="1"/>
</dbReference>
<keyword evidence="2 3" id="KW-0663">Pyridoxal phosphate</keyword>
<keyword evidence="4" id="KW-0808">Transferase</keyword>
<accession>A0AAW5K6U9</accession>
<protein>
    <submittedName>
        <fullName evidence="4">Aminotransferase class III-fold pyridoxal phosphate-dependent enzyme</fullName>
    </submittedName>
</protein>
<dbReference type="RefSeq" id="WP_256182392.1">
    <property type="nucleotide sequence ID" value="NZ_DBGENZ010000006.1"/>
</dbReference>
<evidence type="ECO:0000256" key="1">
    <source>
        <dbReference type="ARBA" id="ARBA00001933"/>
    </source>
</evidence>
<dbReference type="GO" id="GO:0042802">
    <property type="term" value="F:identical protein binding"/>
    <property type="evidence" value="ECO:0007669"/>
    <property type="project" value="TreeGrafter"/>
</dbReference>
<proteinExistence type="inferred from homology"/>
<dbReference type="AlphaFoldDB" id="A0AAW5K6U9"/>
<dbReference type="Proteomes" id="UP001205919">
    <property type="component" value="Unassembled WGS sequence"/>
</dbReference>
<reference evidence="4 5" key="1">
    <citation type="submission" date="2022-06" db="EMBL/GenBank/DDBJ databases">
        <title>Isolation of gut microbiota from human fecal samples.</title>
        <authorList>
            <person name="Pamer E.G."/>
            <person name="Barat B."/>
            <person name="Waligurski E."/>
            <person name="Medina S."/>
            <person name="Paddock L."/>
            <person name="Mostad J."/>
        </authorList>
    </citation>
    <scope>NUCLEOTIDE SEQUENCE [LARGE SCALE GENOMIC DNA]</scope>
    <source>
        <strain evidence="4 5">DFI.9.90</strain>
    </source>
</reference>
<dbReference type="PIRSF" id="PIRSF000521">
    <property type="entry name" value="Transaminase_4ab_Lys_Orn"/>
    <property type="match status" value="1"/>
</dbReference>
<dbReference type="InterPro" id="IPR015424">
    <property type="entry name" value="PyrdxlP-dep_Trfase"/>
</dbReference>
<evidence type="ECO:0000313" key="5">
    <source>
        <dbReference type="Proteomes" id="UP001205919"/>
    </source>
</evidence>
<dbReference type="FunFam" id="3.40.640.10:FF:000004">
    <property type="entry name" value="Acetylornithine aminotransferase"/>
    <property type="match status" value="1"/>
</dbReference>
<dbReference type="InterPro" id="IPR015422">
    <property type="entry name" value="PyrdxlP-dep_Trfase_small"/>
</dbReference>
<dbReference type="GO" id="GO:0033094">
    <property type="term" value="F:putrescine--2-oxoglutarate transaminase activity"/>
    <property type="evidence" value="ECO:0007669"/>
    <property type="project" value="TreeGrafter"/>
</dbReference>
<comment type="caution">
    <text evidence="4">The sequence shown here is derived from an EMBL/GenBank/DDBJ whole genome shotgun (WGS) entry which is preliminary data.</text>
</comment>
<dbReference type="InterPro" id="IPR015421">
    <property type="entry name" value="PyrdxlP-dep_Trfase_major"/>
</dbReference>
<evidence type="ECO:0000256" key="3">
    <source>
        <dbReference type="RuleBase" id="RU003560"/>
    </source>
</evidence>
<dbReference type="InterPro" id="IPR049704">
    <property type="entry name" value="Aminotrans_3_PPA_site"/>
</dbReference>
<dbReference type="Gene3D" id="3.40.640.10">
    <property type="entry name" value="Type I PLP-dependent aspartate aminotransferase-like (Major domain)"/>
    <property type="match status" value="1"/>
</dbReference>
<dbReference type="InterPro" id="IPR050103">
    <property type="entry name" value="Class-III_PLP-dep_AT"/>
</dbReference>
<name>A0AAW5K6U9_9BACT</name>
<dbReference type="GO" id="GO:0009447">
    <property type="term" value="P:putrescine catabolic process"/>
    <property type="evidence" value="ECO:0007669"/>
    <property type="project" value="TreeGrafter"/>
</dbReference>
<dbReference type="EMBL" id="JANFYT010000050">
    <property type="protein sequence ID" value="MCQ4815672.1"/>
    <property type="molecule type" value="Genomic_DNA"/>
</dbReference>
<dbReference type="Pfam" id="PF00202">
    <property type="entry name" value="Aminotran_3"/>
    <property type="match status" value="1"/>
</dbReference>
<dbReference type="InterPro" id="IPR005814">
    <property type="entry name" value="Aminotrans_3"/>
</dbReference>
<dbReference type="SUPFAM" id="SSF53383">
    <property type="entry name" value="PLP-dependent transferases"/>
    <property type="match status" value="1"/>
</dbReference>
<dbReference type="PANTHER" id="PTHR11986">
    <property type="entry name" value="AMINOTRANSFERASE CLASS III"/>
    <property type="match status" value="1"/>
</dbReference>
<organism evidence="4 5">
    <name type="scientific">Cloacibacillus evryensis</name>
    <dbReference type="NCBI Taxonomy" id="508460"/>
    <lineage>
        <taxon>Bacteria</taxon>
        <taxon>Thermotogati</taxon>
        <taxon>Synergistota</taxon>
        <taxon>Synergistia</taxon>
        <taxon>Synergistales</taxon>
        <taxon>Synergistaceae</taxon>
        <taxon>Cloacibacillus</taxon>
    </lineage>
</organism>
<sequence length="450" mass="49336">MGKQEILQEVNRILGYIENGDHLSKDDIATIKQDTIDNYHDYFNTGYLDFRKSITPDGATIEWVGSGENIIDLEGNKYIDCIGGFGTYIGGHRNPEVVKYVKSQLDRLTLSSTELLEPLRGYLCKTIAMITPGDLQYSYLTNGGAEAVEMALKLAILYNGPGYFISTVGGFHGKSLGAVSMTGKDCYREKYYPNLIQQVQHIEYGNAAALEQTIQNIKAVGNHVTAFIVEPIQGEGGVIIPPKGYLKEAREICTKHGVVMICDEIQTGMGRTGRMWRCEEEGIVPDIMVFGKAVSGGIIPITGIVSRKEVFLGSGLGENPFILGSPTFGGNAIACSAFLGIIKYIVENDIPKMAGEKGKYFLEKLTAMQKKHKILEAVRGAGLMIALEFKTSELGYEVSKEMFARYILVSGTLNNARVVRIEPPAIISYESIDKTITALDEAIGIVENRL</sequence>
<keyword evidence="5" id="KW-1185">Reference proteome</keyword>